<reference evidence="7 8" key="1">
    <citation type="journal article" date="2018" name="G3 (Bethesda)">
        <title>Phylogenetic and Phylogenomic Definition of Rhizopus Species.</title>
        <authorList>
            <person name="Gryganskyi A.P."/>
            <person name="Golan J."/>
            <person name="Dolatabadi S."/>
            <person name="Mondo S."/>
            <person name="Robb S."/>
            <person name="Idnurm A."/>
            <person name="Muszewska A."/>
            <person name="Steczkiewicz K."/>
            <person name="Masonjones S."/>
            <person name="Liao H.L."/>
            <person name="Gajdeczka M.T."/>
            <person name="Anike F."/>
            <person name="Vuek A."/>
            <person name="Anishchenko I.M."/>
            <person name="Voigt K."/>
            <person name="de Hoog G.S."/>
            <person name="Smith M.E."/>
            <person name="Heitman J."/>
            <person name="Vilgalys R."/>
            <person name="Stajich J.E."/>
        </authorList>
    </citation>
    <scope>NUCLEOTIDE SEQUENCE [LARGE SCALE GENOMIC DNA]</scope>
    <source>
        <strain evidence="7 8">LSU 92-RS-03</strain>
    </source>
</reference>
<proteinExistence type="predicted"/>
<dbReference type="GO" id="GO:0009277">
    <property type="term" value="C:fungal-type cell wall"/>
    <property type="evidence" value="ECO:0007669"/>
    <property type="project" value="TreeGrafter"/>
</dbReference>
<feature type="chain" id="PRO_5016679752" description="Meiotic expression up-regulated protein 10" evidence="6">
    <location>
        <begin position="24"/>
        <end position="393"/>
    </location>
</feature>
<keyword evidence="3" id="KW-0964">Secreted</keyword>
<keyword evidence="4 6" id="KW-0732">Signal</keyword>
<feature type="signal peptide" evidence="6">
    <location>
        <begin position="1"/>
        <end position="23"/>
    </location>
</feature>
<evidence type="ECO:0000256" key="4">
    <source>
        <dbReference type="ARBA" id="ARBA00022729"/>
    </source>
</evidence>
<dbReference type="GO" id="GO:0031505">
    <property type="term" value="P:fungal-type cell wall organization"/>
    <property type="evidence" value="ECO:0007669"/>
    <property type="project" value="TreeGrafter"/>
</dbReference>
<keyword evidence="2" id="KW-0134">Cell wall</keyword>
<comment type="caution">
    <text evidence="7">The sequence shown here is derived from an EMBL/GenBank/DDBJ whole genome shotgun (WGS) entry which is preliminary data.</text>
</comment>
<evidence type="ECO:0000256" key="1">
    <source>
        <dbReference type="ARBA" id="ARBA00004191"/>
    </source>
</evidence>
<dbReference type="InterPro" id="IPR051648">
    <property type="entry name" value="CWI-Assembly_Regulator"/>
</dbReference>
<accession>A0A367KL38</accession>
<evidence type="ECO:0000313" key="7">
    <source>
        <dbReference type="EMBL" id="RCI02878.1"/>
    </source>
</evidence>
<evidence type="ECO:0000256" key="2">
    <source>
        <dbReference type="ARBA" id="ARBA00022512"/>
    </source>
</evidence>
<comment type="subcellular location">
    <subcellularLocation>
        <location evidence="1">Secreted</location>
        <location evidence="1">Cell wall</location>
    </subcellularLocation>
</comment>
<dbReference type="OrthoDB" id="536881at2759"/>
<evidence type="ECO:0000256" key="5">
    <source>
        <dbReference type="ARBA" id="ARBA00023180"/>
    </source>
</evidence>
<sequence>MKLSTEQLGIFAATLLCIQQVNAACSGELKVTTQLDLDKARSCKTYSGNIIIDNSGAGDLKLHGVELLEGNLLVTGNDALQAFSMPNLQGVNGEIRFANNKLLTSLNLAKLYAVRSFEVSVHPALNELRFAAGLSEAEKITITDTTVTRVDGLKMKTTQDISVSNNIYLKSFGLTNTTSVNNVLFSSNSPNLRIDLSKVQSMRESTFRNVAGLNLDGLSRVSGDMSFISNSFDTLDMPSVTEISGTLTLTDNMQLNNLSMAKLSHLGGALSVSGNNNLVSITAFPNLQQVDGTLDITGGFDEVQLPSLNDVRGGLNVQTTSNAFSCDTVSNLKNGVIKGNAFTCKAAVASPKSGIRSGKGSKGSGSDGFDSSASINSMSYLTFLSALVYLTQL</sequence>
<evidence type="ECO:0000256" key="6">
    <source>
        <dbReference type="SAM" id="SignalP"/>
    </source>
</evidence>
<dbReference type="Proteomes" id="UP000253551">
    <property type="component" value="Unassembled WGS sequence"/>
</dbReference>
<name>A0A367KL38_RHIST</name>
<dbReference type="Gene3D" id="3.80.20.20">
    <property type="entry name" value="Receptor L-domain"/>
    <property type="match status" value="1"/>
</dbReference>
<keyword evidence="8" id="KW-1185">Reference proteome</keyword>
<organism evidence="7 8">
    <name type="scientific">Rhizopus stolonifer</name>
    <name type="common">Rhizopus nigricans</name>
    <dbReference type="NCBI Taxonomy" id="4846"/>
    <lineage>
        <taxon>Eukaryota</taxon>
        <taxon>Fungi</taxon>
        <taxon>Fungi incertae sedis</taxon>
        <taxon>Mucoromycota</taxon>
        <taxon>Mucoromycotina</taxon>
        <taxon>Mucoromycetes</taxon>
        <taxon>Mucorales</taxon>
        <taxon>Mucorineae</taxon>
        <taxon>Rhizopodaceae</taxon>
        <taxon>Rhizopus</taxon>
    </lineage>
</organism>
<dbReference type="STRING" id="4846.A0A367KL38"/>
<dbReference type="GO" id="GO:0005886">
    <property type="term" value="C:plasma membrane"/>
    <property type="evidence" value="ECO:0007669"/>
    <property type="project" value="TreeGrafter"/>
</dbReference>
<keyword evidence="5" id="KW-0325">Glycoprotein</keyword>
<dbReference type="GO" id="GO:0009986">
    <property type="term" value="C:cell surface"/>
    <property type="evidence" value="ECO:0007669"/>
    <property type="project" value="TreeGrafter"/>
</dbReference>
<dbReference type="AlphaFoldDB" id="A0A367KL38"/>
<gene>
    <name evidence="7" type="ORF">CU098_007534</name>
</gene>
<dbReference type="EMBL" id="PJQM01001224">
    <property type="protein sequence ID" value="RCI02878.1"/>
    <property type="molecule type" value="Genomic_DNA"/>
</dbReference>
<evidence type="ECO:0008006" key="9">
    <source>
        <dbReference type="Google" id="ProtNLM"/>
    </source>
</evidence>
<dbReference type="InterPro" id="IPR036941">
    <property type="entry name" value="Rcpt_L-dom_sf"/>
</dbReference>
<dbReference type="PANTHER" id="PTHR31018:SF3">
    <property type="entry name" value="RECEPTOR PROTEIN-TYROSINE KINASE"/>
    <property type="match status" value="1"/>
</dbReference>
<dbReference type="SUPFAM" id="SSF52058">
    <property type="entry name" value="L domain-like"/>
    <property type="match status" value="2"/>
</dbReference>
<dbReference type="PANTHER" id="PTHR31018">
    <property type="entry name" value="SPORULATION-SPECIFIC PROTEIN-RELATED"/>
    <property type="match status" value="1"/>
</dbReference>
<evidence type="ECO:0000256" key="3">
    <source>
        <dbReference type="ARBA" id="ARBA00022525"/>
    </source>
</evidence>
<evidence type="ECO:0000313" key="8">
    <source>
        <dbReference type="Proteomes" id="UP000253551"/>
    </source>
</evidence>
<protein>
    <recommendedName>
        <fullName evidence="9">Meiotic expression up-regulated protein 10</fullName>
    </recommendedName>
</protein>